<gene>
    <name evidence="2" type="ORF">LG649_00780</name>
</gene>
<dbReference type="RefSeq" id="WP_226539888.1">
    <property type="nucleotide sequence ID" value="NZ_JAJAPW010000001.1"/>
</dbReference>
<reference evidence="2" key="1">
    <citation type="submission" date="2021-10" db="EMBL/GenBank/DDBJ databases">
        <title>Tamlana sargassums sp. nov., and Tamlana laminarinivorans sp. nov., two new bacteria isolated from the brown alga.</title>
        <authorList>
            <person name="Li J."/>
        </authorList>
    </citation>
    <scope>NUCLEOTIDE SEQUENCE</scope>
    <source>
        <strain evidence="2">PT2-4</strain>
    </source>
</reference>
<feature type="domain" description="DUF3291" evidence="1">
    <location>
        <begin position="6"/>
        <end position="142"/>
    </location>
</feature>
<evidence type="ECO:0000313" key="3">
    <source>
        <dbReference type="Proteomes" id="UP001139199"/>
    </source>
</evidence>
<evidence type="ECO:0000313" key="2">
    <source>
        <dbReference type="EMBL" id="MCB4797361.1"/>
    </source>
</evidence>
<dbReference type="Proteomes" id="UP001139199">
    <property type="component" value="Unassembled WGS sequence"/>
</dbReference>
<name>A0A9X1HXG0_9FLAO</name>
<comment type="caution">
    <text evidence="2">The sequence shown here is derived from an EMBL/GenBank/DDBJ whole genome shotgun (WGS) entry which is preliminary data.</text>
</comment>
<dbReference type="InterPro" id="IPR021708">
    <property type="entry name" value="DUF3291"/>
</dbReference>
<dbReference type="InterPro" id="IPR011008">
    <property type="entry name" value="Dimeric_a/b-barrel"/>
</dbReference>
<evidence type="ECO:0000259" key="1">
    <source>
        <dbReference type="Pfam" id="PF11695"/>
    </source>
</evidence>
<sequence length="158" mass="18636">MQHYNLAQVNIAKCLAPLNDPIMQGFVNNVQKMNAIADQSEGFIWRLQDEDKSEVAQIFKDPTLIVNISVWKNIDSLFNYTYKTEHANIFKHKNKWFSKIKSNHMAFWYIPENKIPTLQEAKHKLDYLNKNNSTPYAFTFKDKFSVTDFINYKPIIKL</sequence>
<dbReference type="EMBL" id="JAJAPW010000001">
    <property type="protein sequence ID" value="MCB4797361.1"/>
    <property type="molecule type" value="Genomic_DNA"/>
</dbReference>
<dbReference type="Pfam" id="PF11695">
    <property type="entry name" value="DUF3291"/>
    <property type="match status" value="1"/>
</dbReference>
<protein>
    <submittedName>
        <fullName evidence="2">DUF3291 domain-containing protein</fullName>
    </submittedName>
</protein>
<keyword evidence="3" id="KW-1185">Reference proteome</keyword>
<proteinExistence type="predicted"/>
<organism evidence="2 3">
    <name type="scientific">Neotamlana laminarinivorans</name>
    <dbReference type="NCBI Taxonomy" id="2883124"/>
    <lineage>
        <taxon>Bacteria</taxon>
        <taxon>Pseudomonadati</taxon>
        <taxon>Bacteroidota</taxon>
        <taxon>Flavobacteriia</taxon>
        <taxon>Flavobacteriales</taxon>
        <taxon>Flavobacteriaceae</taxon>
        <taxon>Neotamlana</taxon>
    </lineage>
</organism>
<dbReference type="SUPFAM" id="SSF54909">
    <property type="entry name" value="Dimeric alpha+beta barrel"/>
    <property type="match status" value="1"/>
</dbReference>
<dbReference type="AlphaFoldDB" id="A0A9X1HXG0"/>
<accession>A0A9X1HXG0</accession>